<evidence type="ECO:0000313" key="2">
    <source>
        <dbReference type="EMBL" id="GAH89268.1"/>
    </source>
</evidence>
<reference evidence="2" key="1">
    <citation type="journal article" date="2014" name="Front. Microbiol.">
        <title>High frequency of phylogenetically diverse reductive dehalogenase-homologous genes in deep subseafloor sedimentary metagenomes.</title>
        <authorList>
            <person name="Kawai M."/>
            <person name="Futagami T."/>
            <person name="Toyoda A."/>
            <person name="Takaki Y."/>
            <person name="Nishi S."/>
            <person name="Hori S."/>
            <person name="Arai W."/>
            <person name="Tsubouchi T."/>
            <person name="Morono Y."/>
            <person name="Uchiyama I."/>
            <person name="Ito T."/>
            <person name="Fujiyama A."/>
            <person name="Inagaki F."/>
            <person name="Takami H."/>
        </authorList>
    </citation>
    <scope>NUCLEOTIDE SEQUENCE</scope>
    <source>
        <strain evidence="2">Expedition CK06-06</strain>
    </source>
</reference>
<gene>
    <name evidence="2" type="ORF">S03H2_58619</name>
</gene>
<feature type="domain" description="NAD-dependent epimerase/dehydratase" evidence="1">
    <location>
        <begin position="8"/>
        <end position="147"/>
    </location>
</feature>
<accession>X1L508</accession>
<name>X1L508_9ZZZZ</name>
<dbReference type="InterPro" id="IPR036291">
    <property type="entry name" value="NAD(P)-bd_dom_sf"/>
</dbReference>
<comment type="caution">
    <text evidence="2">The sequence shown here is derived from an EMBL/GenBank/DDBJ whole genome shotgun (WGS) entry which is preliminary data.</text>
</comment>
<evidence type="ECO:0000259" key="1">
    <source>
        <dbReference type="Pfam" id="PF01370"/>
    </source>
</evidence>
<feature type="non-terminal residue" evidence="2">
    <location>
        <position position="1"/>
    </location>
</feature>
<dbReference type="InterPro" id="IPR050177">
    <property type="entry name" value="Lipid_A_modif_metabolic_enz"/>
</dbReference>
<dbReference type="CDD" id="cd08946">
    <property type="entry name" value="SDR_e"/>
    <property type="match status" value="1"/>
</dbReference>
<proteinExistence type="predicted"/>
<organism evidence="2">
    <name type="scientific">marine sediment metagenome</name>
    <dbReference type="NCBI Taxonomy" id="412755"/>
    <lineage>
        <taxon>unclassified sequences</taxon>
        <taxon>metagenomes</taxon>
        <taxon>ecological metagenomes</taxon>
    </lineage>
</organism>
<dbReference type="Pfam" id="PF01370">
    <property type="entry name" value="Epimerase"/>
    <property type="match status" value="1"/>
</dbReference>
<protein>
    <recommendedName>
        <fullName evidence="1">NAD-dependent epimerase/dehydratase domain-containing protein</fullName>
    </recommendedName>
</protein>
<dbReference type="SUPFAM" id="SSF51735">
    <property type="entry name" value="NAD(P)-binding Rossmann-fold domains"/>
    <property type="match status" value="1"/>
</dbReference>
<dbReference type="AlphaFoldDB" id="X1L508"/>
<sequence length="206" mass="23434">PFSLPILDIIFHLAANSKVYLARQQPYFDFRVNALGTLNLLEAIRKASIPKIIYVSSIYAASHGEPYGFSKSIGERYIQFYSELFGLEYVILRVSSPYGVGMKKGALYDCITGFLSGKVELHVSIMSAYNFVYIDDVVNALVESLALRNESFNLTGEYIRLDKVYNLLVKIMGGKVPLEAIDNRVVISRDFENHLRFTIKNWRKTK</sequence>
<dbReference type="InterPro" id="IPR001509">
    <property type="entry name" value="Epimerase_deHydtase"/>
</dbReference>
<dbReference type="EMBL" id="BARU01037648">
    <property type="protein sequence ID" value="GAH89268.1"/>
    <property type="molecule type" value="Genomic_DNA"/>
</dbReference>
<dbReference type="PANTHER" id="PTHR43245">
    <property type="entry name" value="BIFUNCTIONAL POLYMYXIN RESISTANCE PROTEIN ARNA"/>
    <property type="match status" value="1"/>
</dbReference>
<dbReference type="PANTHER" id="PTHR43245:SF13">
    <property type="entry name" value="UDP-D-APIOSE_UDP-D-XYLOSE SYNTHASE 2"/>
    <property type="match status" value="1"/>
</dbReference>
<dbReference type="Gene3D" id="3.40.50.720">
    <property type="entry name" value="NAD(P)-binding Rossmann-like Domain"/>
    <property type="match status" value="1"/>
</dbReference>